<dbReference type="Proteomes" id="UP000310158">
    <property type="component" value="Unassembled WGS sequence"/>
</dbReference>
<dbReference type="PANTHER" id="PTHR12172">
    <property type="entry name" value="CELL CYCLE CHECKPOINT PROTEIN RAD17"/>
    <property type="match status" value="1"/>
</dbReference>
<name>A0A4S4LH13_9AGAM</name>
<dbReference type="GO" id="GO:0005524">
    <property type="term" value="F:ATP binding"/>
    <property type="evidence" value="ECO:0007669"/>
    <property type="project" value="UniProtKB-KW"/>
</dbReference>
<evidence type="ECO:0000256" key="8">
    <source>
        <dbReference type="SAM" id="MobiDB-lite"/>
    </source>
</evidence>
<dbReference type="Pfam" id="PF03215">
    <property type="entry name" value="Rad17"/>
    <property type="match status" value="1"/>
</dbReference>
<protein>
    <recommendedName>
        <fullName evidence="11">AAA+ ATPase domain-containing protein</fullName>
    </recommendedName>
</protein>
<keyword evidence="7" id="KW-0131">Cell cycle</keyword>
<comment type="caution">
    <text evidence="9">The sequence shown here is derived from an EMBL/GenBank/DDBJ whole genome shotgun (WGS) entry which is preliminary data.</text>
</comment>
<dbReference type="OrthoDB" id="10265971at2759"/>
<evidence type="ECO:0000256" key="6">
    <source>
        <dbReference type="ARBA" id="ARBA00023242"/>
    </source>
</evidence>
<evidence type="ECO:0000256" key="4">
    <source>
        <dbReference type="ARBA" id="ARBA00022763"/>
    </source>
</evidence>
<dbReference type="GO" id="GO:0003682">
    <property type="term" value="F:chromatin binding"/>
    <property type="evidence" value="ECO:0007669"/>
    <property type="project" value="TreeGrafter"/>
</dbReference>
<evidence type="ECO:0000256" key="3">
    <source>
        <dbReference type="ARBA" id="ARBA00022741"/>
    </source>
</evidence>
<dbReference type="PANTHER" id="PTHR12172:SF0">
    <property type="entry name" value="CELL CYCLE CHECKPOINT PROTEIN RAD17"/>
    <property type="match status" value="1"/>
</dbReference>
<sequence length="636" mass="69664">MPPQTARSRQNKLKLDAPPPLKKFKALHSERAKFASPPRFDLGHDRPTASPLYSGRSLISSGKLERAGKGTAKAKDDGSDRGRSQADDRLWVDQFEPRNAGDLAVHKRKVEDVRRWLVESVGSGKLEKYRRLLVLTGPAGSAKTATIRVLARELGIEILEWRNSPNVPSNSEFPGGGDDAYSDYDYESAMDKFEAFLARAGSYRSLFAPVANPIPSQSLPSASQSATTATGNHQLILLEDLPNVLHPAIRERFHSALRVHIESVQESVAPVVIVISEAGLRGENGEERWVGSSVGRSEGGGKGKGRAEVVDFRTVIPPGLGAAWITQIEFNPVAQTFLTAALKVLLARANVNVSSKLLEAVVRSCTGKGDPPSTSASAKDKAAEREIDATLKDPKPLPVWLKDEERRASRVDVDINMLEDFVILYADTPIDASLFGLYIHQNYTQFCDEIEQCDGVVDGLSWLDANGGESWYQTNPYSFHMQTLSTLHALPSPVPRRKQKFWKPEFFESLKKENEAGEAVERVRVWLNEDGHTSLGDRWSRISIATELGAVLKALDCATLSSPQSPTFSVRPPREHTLFSEMVFTKGAVVTLAEEGEQDDLSLVADGIVGRGVGEAVDERVHAGGGELDEDGIEDW</sequence>
<dbReference type="GO" id="GO:0000077">
    <property type="term" value="P:DNA damage checkpoint signaling"/>
    <property type="evidence" value="ECO:0007669"/>
    <property type="project" value="TreeGrafter"/>
</dbReference>
<keyword evidence="6" id="KW-0539">Nucleus</keyword>
<dbReference type="InterPro" id="IPR004582">
    <property type="entry name" value="Checkpoint_prot_Rad17_Rad24"/>
</dbReference>
<dbReference type="InterPro" id="IPR027417">
    <property type="entry name" value="P-loop_NTPase"/>
</dbReference>
<dbReference type="SUPFAM" id="SSF52540">
    <property type="entry name" value="P-loop containing nucleoside triphosphate hydrolases"/>
    <property type="match status" value="1"/>
</dbReference>
<feature type="region of interest" description="Disordered" evidence="8">
    <location>
        <begin position="1"/>
        <end position="89"/>
    </location>
</feature>
<dbReference type="AlphaFoldDB" id="A0A4S4LH13"/>
<comment type="similarity">
    <text evidence="2">Belongs to the rad17/RAD24 family.</text>
</comment>
<evidence type="ECO:0008006" key="11">
    <source>
        <dbReference type="Google" id="ProtNLM"/>
    </source>
</evidence>
<feature type="compositionally biased region" description="Basic and acidic residues" evidence="8">
    <location>
        <begin position="63"/>
        <end position="89"/>
    </location>
</feature>
<accession>A0A4S4LH13</accession>
<dbReference type="GO" id="GO:0005634">
    <property type="term" value="C:nucleus"/>
    <property type="evidence" value="ECO:0007669"/>
    <property type="project" value="UniProtKB-SubCell"/>
</dbReference>
<evidence type="ECO:0000313" key="10">
    <source>
        <dbReference type="Proteomes" id="UP000310158"/>
    </source>
</evidence>
<organism evidence="9 10">
    <name type="scientific">Bondarzewia mesenterica</name>
    <dbReference type="NCBI Taxonomy" id="1095465"/>
    <lineage>
        <taxon>Eukaryota</taxon>
        <taxon>Fungi</taxon>
        <taxon>Dikarya</taxon>
        <taxon>Basidiomycota</taxon>
        <taxon>Agaricomycotina</taxon>
        <taxon>Agaricomycetes</taxon>
        <taxon>Russulales</taxon>
        <taxon>Bondarzewiaceae</taxon>
        <taxon>Bondarzewia</taxon>
    </lineage>
</organism>
<reference evidence="9 10" key="1">
    <citation type="submission" date="2019-02" db="EMBL/GenBank/DDBJ databases">
        <title>Genome sequencing of the rare red list fungi Bondarzewia mesenterica.</title>
        <authorList>
            <person name="Buettner E."/>
            <person name="Kellner H."/>
        </authorList>
    </citation>
    <scope>NUCLEOTIDE SEQUENCE [LARGE SCALE GENOMIC DNA]</scope>
    <source>
        <strain evidence="9 10">DSM 108281</strain>
    </source>
</reference>
<keyword evidence="3" id="KW-0547">Nucleotide-binding</keyword>
<dbReference type="Gene3D" id="3.40.50.300">
    <property type="entry name" value="P-loop containing nucleotide triphosphate hydrolases"/>
    <property type="match status" value="1"/>
</dbReference>
<proteinExistence type="inferred from homology"/>
<dbReference type="GO" id="GO:0033314">
    <property type="term" value="P:mitotic DNA replication checkpoint signaling"/>
    <property type="evidence" value="ECO:0007669"/>
    <property type="project" value="TreeGrafter"/>
</dbReference>
<feature type="region of interest" description="Disordered" evidence="8">
    <location>
        <begin position="366"/>
        <end position="386"/>
    </location>
</feature>
<keyword evidence="10" id="KW-1185">Reference proteome</keyword>
<keyword evidence="4" id="KW-0227">DNA damage</keyword>
<gene>
    <name evidence="9" type="ORF">EW146_g8336</name>
</gene>
<evidence type="ECO:0000256" key="7">
    <source>
        <dbReference type="ARBA" id="ARBA00023306"/>
    </source>
</evidence>
<evidence type="ECO:0000256" key="5">
    <source>
        <dbReference type="ARBA" id="ARBA00022840"/>
    </source>
</evidence>
<dbReference type="GO" id="GO:0003689">
    <property type="term" value="F:DNA clamp loader activity"/>
    <property type="evidence" value="ECO:0007669"/>
    <property type="project" value="TreeGrafter"/>
</dbReference>
<dbReference type="GO" id="GO:0006281">
    <property type="term" value="P:DNA repair"/>
    <property type="evidence" value="ECO:0007669"/>
    <property type="project" value="InterPro"/>
</dbReference>
<evidence type="ECO:0000313" key="9">
    <source>
        <dbReference type="EMBL" id="THH10558.1"/>
    </source>
</evidence>
<evidence type="ECO:0000256" key="1">
    <source>
        <dbReference type="ARBA" id="ARBA00004123"/>
    </source>
</evidence>
<dbReference type="EMBL" id="SGPL01000565">
    <property type="protein sequence ID" value="THH10558.1"/>
    <property type="molecule type" value="Genomic_DNA"/>
</dbReference>
<comment type="subcellular location">
    <subcellularLocation>
        <location evidence="1">Nucleus</location>
    </subcellularLocation>
</comment>
<keyword evidence="5" id="KW-0067">ATP-binding</keyword>
<evidence type="ECO:0000256" key="2">
    <source>
        <dbReference type="ARBA" id="ARBA00006168"/>
    </source>
</evidence>